<dbReference type="InterPro" id="IPR050541">
    <property type="entry name" value="LRR_TM_domain-containing"/>
</dbReference>
<dbReference type="STRING" id="70415.A0A5S6R539"/>
<dbReference type="InterPro" id="IPR032675">
    <property type="entry name" value="LRR_dom_sf"/>
</dbReference>
<keyword evidence="7" id="KW-0677">Repeat</keyword>
<dbReference type="InterPro" id="IPR001611">
    <property type="entry name" value="Leu-rich_rpt"/>
</dbReference>
<evidence type="ECO:0000256" key="7">
    <source>
        <dbReference type="ARBA" id="ARBA00022737"/>
    </source>
</evidence>
<dbReference type="PANTHER" id="PTHR24369:SF210">
    <property type="entry name" value="CHAOPTIN-RELATED"/>
    <property type="match status" value="1"/>
</dbReference>
<evidence type="ECO:0000256" key="11">
    <source>
        <dbReference type="ARBA" id="ARBA00023319"/>
    </source>
</evidence>
<proteinExistence type="predicted"/>
<dbReference type="SMART" id="SM00365">
    <property type="entry name" value="LRR_SD22"/>
    <property type="match status" value="5"/>
</dbReference>
<dbReference type="Pfam" id="PF13927">
    <property type="entry name" value="Ig_3"/>
    <property type="match status" value="1"/>
</dbReference>
<evidence type="ECO:0000313" key="16">
    <source>
        <dbReference type="WBParaSite" id="TMUE_3000014548.1"/>
    </source>
</evidence>
<dbReference type="InterPro" id="IPR007110">
    <property type="entry name" value="Ig-like_dom"/>
</dbReference>
<feature type="transmembrane region" description="Helical" evidence="13">
    <location>
        <begin position="711"/>
        <end position="737"/>
    </location>
</feature>
<dbReference type="PRINTS" id="PR00019">
    <property type="entry name" value="LEURICHRPT"/>
</dbReference>
<dbReference type="InterPro" id="IPR003599">
    <property type="entry name" value="Ig_sub"/>
</dbReference>
<dbReference type="SMART" id="SM00369">
    <property type="entry name" value="LRR_TYP"/>
    <property type="match status" value="9"/>
</dbReference>
<dbReference type="Pfam" id="PF07679">
    <property type="entry name" value="I-set"/>
    <property type="match status" value="2"/>
</dbReference>
<dbReference type="CDD" id="cd00096">
    <property type="entry name" value="Ig"/>
    <property type="match status" value="1"/>
</dbReference>
<dbReference type="SMART" id="SM00409">
    <property type="entry name" value="IG"/>
    <property type="match status" value="3"/>
</dbReference>
<feature type="domain" description="Ig-like" evidence="14">
    <location>
        <begin position="594"/>
        <end position="672"/>
    </location>
</feature>
<keyword evidence="15" id="KW-1185">Reference proteome</keyword>
<evidence type="ECO:0000256" key="1">
    <source>
        <dbReference type="ARBA" id="ARBA00004167"/>
    </source>
</evidence>
<dbReference type="FunFam" id="3.80.10.10:FF:001164">
    <property type="entry name" value="GH01279p"/>
    <property type="match status" value="1"/>
</dbReference>
<dbReference type="Gene3D" id="3.80.10.10">
    <property type="entry name" value="Ribonuclease Inhibitor"/>
    <property type="match status" value="2"/>
</dbReference>
<keyword evidence="8 13" id="KW-1133">Transmembrane helix</keyword>
<protein>
    <submittedName>
        <fullName evidence="16">Ig-like domain-containing protein</fullName>
    </submittedName>
</protein>
<evidence type="ECO:0000256" key="3">
    <source>
        <dbReference type="ARBA" id="ARBA00022475"/>
    </source>
</evidence>
<evidence type="ECO:0000256" key="13">
    <source>
        <dbReference type="SAM" id="Phobius"/>
    </source>
</evidence>
<keyword evidence="5 13" id="KW-0812">Transmembrane</keyword>
<dbReference type="FunFam" id="3.80.10.10:FF:001438">
    <property type="entry name" value="Uncharacterized protein"/>
    <property type="match status" value="1"/>
</dbReference>
<feature type="domain" description="Ig-like" evidence="14">
    <location>
        <begin position="498"/>
        <end position="587"/>
    </location>
</feature>
<keyword evidence="4" id="KW-0433">Leucine-rich repeat</keyword>
<evidence type="ECO:0000256" key="2">
    <source>
        <dbReference type="ARBA" id="ARBA00004236"/>
    </source>
</evidence>
<evidence type="ECO:0000256" key="9">
    <source>
        <dbReference type="ARBA" id="ARBA00023136"/>
    </source>
</evidence>
<dbReference type="SUPFAM" id="SSF48726">
    <property type="entry name" value="Immunoglobulin"/>
    <property type="match status" value="3"/>
</dbReference>
<dbReference type="InterPro" id="IPR003591">
    <property type="entry name" value="Leu-rich_rpt_typical-subtyp"/>
</dbReference>
<keyword evidence="10" id="KW-1015">Disulfide bond</keyword>
<keyword evidence="6" id="KW-0732">Signal</keyword>
<dbReference type="GO" id="GO:0005886">
    <property type="term" value="C:plasma membrane"/>
    <property type="evidence" value="ECO:0007669"/>
    <property type="project" value="UniProtKB-SubCell"/>
</dbReference>
<organism evidence="15 16">
    <name type="scientific">Trichuris muris</name>
    <name type="common">Mouse whipworm</name>
    <dbReference type="NCBI Taxonomy" id="70415"/>
    <lineage>
        <taxon>Eukaryota</taxon>
        <taxon>Metazoa</taxon>
        <taxon>Ecdysozoa</taxon>
        <taxon>Nematoda</taxon>
        <taxon>Enoplea</taxon>
        <taxon>Dorylaimia</taxon>
        <taxon>Trichinellida</taxon>
        <taxon>Trichuridae</taxon>
        <taxon>Trichuris</taxon>
    </lineage>
</organism>
<dbReference type="WBParaSite" id="TMUE_3000014548.1">
    <property type="protein sequence ID" value="TMUE_3000014548.1"/>
    <property type="gene ID" value="WBGene00293766"/>
</dbReference>
<dbReference type="SMART" id="SM00364">
    <property type="entry name" value="LRR_BAC"/>
    <property type="match status" value="3"/>
</dbReference>
<dbReference type="Pfam" id="PF13855">
    <property type="entry name" value="LRR_8"/>
    <property type="match status" value="3"/>
</dbReference>
<evidence type="ECO:0000256" key="5">
    <source>
        <dbReference type="ARBA" id="ARBA00022692"/>
    </source>
</evidence>
<reference evidence="16" key="1">
    <citation type="submission" date="2019-12" db="UniProtKB">
        <authorList>
            <consortium name="WormBaseParasite"/>
        </authorList>
    </citation>
    <scope>IDENTIFICATION</scope>
</reference>
<evidence type="ECO:0000313" key="15">
    <source>
        <dbReference type="Proteomes" id="UP000046395"/>
    </source>
</evidence>
<name>A0A5S6R539_TRIMR</name>
<evidence type="ECO:0000259" key="14">
    <source>
        <dbReference type="PROSITE" id="PS50835"/>
    </source>
</evidence>
<evidence type="ECO:0000256" key="6">
    <source>
        <dbReference type="ARBA" id="ARBA00022729"/>
    </source>
</evidence>
<sequence length="765" mass="84760">MESRAAQWSCPTGCLCDSPPSVVNCSHLSSDNVPTLPSTTRILNISCNQLQSLCHLPLAGLQSVRSLHADYNAIGTIRKECFENFTSLQELSLAKNKVRKIFKEAFVGLSRLELLDLSRNRLRRIDWFSFKGLNNLRYLRLERNGLTVINDGAFGSLNQLVELYLSNNRLISVDKRWLYGLERLNKLVLSSNGIERFDWEGWRFCMRLVTLNLSKNAIRSIDSRTFSYLNRLQNLDLSFNSISAMHQDALSLLPNLQYLDLSYNKLSEVFMGGQHVFQGLSALKVLKLNGNKLRSLPANVFQGLNRLDHLELLDNPIVVFSEDAISPIEIPALLLINSTKLLCNCKSKWLVLLVQRVDAPSPSKETVCGYPSALNGKALIQLPIDVLTCDDYWPRPVIIDQPKAVTATLGDTVVFNCSAQCADCSVLFYWSRNDVRIFPFANGGLTTSVQWNGTGIWIASLTIEAVDESDAGLYSCHVINELTMSLSDKVPLTVQIPPHFVKKPANVAVTVGGTLRMECAAAGWPTPSISWQKDGGENFPAAKERRMHVMPTDDVFVIVPVKEKDSGRYACIAESTAGRAQVEVEVAVLDRKMPPSSMSDKTVSSGEMAVLECEHDVGSSTEWFHNGKPLRSGQRVFISRQGQMLVIIEANSRDQGIYACRYKGGSRSARLVVRDSQDASSKRKSGATKNIGQHPTSSSNRPPVHRPNLDLFGATSLVVVVIILCIVTTSSVSLCIIQRCRREPSLLVSFRQEPLEIAAVTGLTI</sequence>
<dbReference type="Proteomes" id="UP000046395">
    <property type="component" value="Unassembled WGS sequence"/>
</dbReference>
<dbReference type="AlphaFoldDB" id="A0A5S6R539"/>
<evidence type="ECO:0000256" key="12">
    <source>
        <dbReference type="SAM" id="MobiDB-lite"/>
    </source>
</evidence>
<feature type="region of interest" description="Disordered" evidence="12">
    <location>
        <begin position="673"/>
        <end position="704"/>
    </location>
</feature>
<keyword evidence="9 13" id="KW-0472">Membrane</keyword>
<dbReference type="Gene3D" id="2.60.40.10">
    <property type="entry name" value="Immunoglobulins"/>
    <property type="match status" value="3"/>
</dbReference>
<evidence type="ECO:0000256" key="10">
    <source>
        <dbReference type="ARBA" id="ARBA00023157"/>
    </source>
</evidence>
<evidence type="ECO:0000256" key="4">
    <source>
        <dbReference type="ARBA" id="ARBA00022614"/>
    </source>
</evidence>
<dbReference type="SUPFAM" id="SSF52058">
    <property type="entry name" value="L domain-like"/>
    <property type="match status" value="1"/>
</dbReference>
<accession>A0A5S6R539</accession>
<dbReference type="InterPro" id="IPR013098">
    <property type="entry name" value="Ig_I-set"/>
</dbReference>
<evidence type="ECO:0000256" key="8">
    <source>
        <dbReference type="ARBA" id="ARBA00022989"/>
    </source>
</evidence>
<dbReference type="PROSITE" id="PS51450">
    <property type="entry name" value="LRR"/>
    <property type="match status" value="2"/>
</dbReference>
<dbReference type="InterPro" id="IPR003598">
    <property type="entry name" value="Ig_sub2"/>
</dbReference>
<dbReference type="PROSITE" id="PS50835">
    <property type="entry name" value="IG_LIKE"/>
    <property type="match status" value="3"/>
</dbReference>
<feature type="domain" description="Ig-like" evidence="14">
    <location>
        <begin position="396"/>
        <end position="487"/>
    </location>
</feature>
<dbReference type="PANTHER" id="PTHR24369">
    <property type="entry name" value="ANTIGEN BSP, PUTATIVE-RELATED"/>
    <property type="match status" value="1"/>
</dbReference>
<dbReference type="FunFam" id="2.60.40.10:FF:000032">
    <property type="entry name" value="palladin isoform X1"/>
    <property type="match status" value="1"/>
</dbReference>
<dbReference type="SMART" id="SM00408">
    <property type="entry name" value="IGc2"/>
    <property type="match status" value="3"/>
</dbReference>
<dbReference type="InterPro" id="IPR036179">
    <property type="entry name" value="Ig-like_dom_sf"/>
</dbReference>
<keyword evidence="3" id="KW-1003">Cell membrane</keyword>
<dbReference type="InterPro" id="IPR013783">
    <property type="entry name" value="Ig-like_fold"/>
</dbReference>
<feature type="compositionally biased region" description="Polar residues" evidence="12">
    <location>
        <begin position="687"/>
        <end position="701"/>
    </location>
</feature>
<keyword evidence="11" id="KW-0393">Immunoglobulin domain</keyword>
<comment type="subcellular location">
    <subcellularLocation>
        <location evidence="2">Cell membrane</location>
    </subcellularLocation>
    <subcellularLocation>
        <location evidence="1">Membrane</location>
        <topology evidence="1">Single-pass membrane protein</topology>
    </subcellularLocation>
</comment>